<dbReference type="EMBL" id="DTIY01000083">
    <property type="protein sequence ID" value="HGY40280.1"/>
    <property type="molecule type" value="Genomic_DNA"/>
</dbReference>
<protein>
    <submittedName>
        <fullName evidence="2">SDR family oxidoreductase</fullName>
    </submittedName>
</protein>
<dbReference type="FunFam" id="3.40.50.720:FF:000084">
    <property type="entry name" value="Short-chain dehydrogenase reductase"/>
    <property type="match status" value="1"/>
</dbReference>
<dbReference type="GO" id="GO:0032787">
    <property type="term" value="P:monocarboxylic acid metabolic process"/>
    <property type="evidence" value="ECO:0007669"/>
    <property type="project" value="UniProtKB-ARBA"/>
</dbReference>
<dbReference type="InterPro" id="IPR002347">
    <property type="entry name" value="SDR_fam"/>
</dbReference>
<dbReference type="PRINTS" id="PR00080">
    <property type="entry name" value="SDRFAMILY"/>
</dbReference>
<comment type="similarity">
    <text evidence="1">Belongs to the short-chain dehydrogenases/reductases (SDR) family.</text>
</comment>
<dbReference type="PRINTS" id="PR00081">
    <property type="entry name" value="GDHRDH"/>
</dbReference>
<dbReference type="InterPro" id="IPR036291">
    <property type="entry name" value="NAD(P)-bd_dom_sf"/>
</dbReference>
<gene>
    <name evidence="2" type="ORF">ENW11_10820</name>
</gene>
<dbReference type="AlphaFoldDB" id="A0A7V4WLC5"/>
<dbReference type="PANTHER" id="PTHR42879">
    <property type="entry name" value="3-OXOACYL-(ACYL-CARRIER-PROTEIN) REDUCTASE"/>
    <property type="match status" value="1"/>
</dbReference>
<name>A0A7V4WLC5_9BACT</name>
<evidence type="ECO:0000256" key="1">
    <source>
        <dbReference type="ARBA" id="ARBA00006484"/>
    </source>
</evidence>
<evidence type="ECO:0000313" key="2">
    <source>
        <dbReference type="EMBL" id="HGY40280.1"/>
    </source>
</evidence>
<dbReference type="Gene3D" id="3.40.50.720">
    <property type="entry name" value="NAD(P)-binding Rossmann-like Domain"/>
    <property type="match status" value="1"/>
</dbReference>
<sequence>MDLGLSGKVAVITGGSIGIGFAVAEALAKEGVHCALCARNEERVKKAAKTLEERYSVRAIGVRADVTCPEDIDAFVEEIRKTFGGADILINNAGTGSAEKIMDAPDERWQYYWDLHVMAAVRMSRKIIPFMIERGGGVIINTASICARQPLDYEPIYNVTKAALVMFSKCLANEVIKYNIRVNCVNPGLIRTPDWDKTAQIVSREKGMTPEEYLDRIAKDNAPIGRFATPEELAHFYVFLCSPLASYCVGSTYYVDGGWLKCTI</sequence>
<dbReference type="InterPro" id="IPR020904">
    <property type="entry name" value="Sc_DH/Rdtase_CS"/>
</dbReference>
<dbReference type="PROSITE" id="PS00061">
    <property type="entry name" value="ADH_SHORT"/>
    <property type="match status" value="1"/>
</dbReference>
<dbReference type="InterPro" id="IPR050259">
    <property type="entry name" value="SDR"/>
</dbReference>
<dbReference type="SUPFAM" id="SSF51735">
    <property type="entry name" value="NAD(P)-binding Rossmann-fold domains"/>
    <property type="match status" value="1"/>
</dbReference>
<comment type="caution">
    <text evidence="2">The sequence shown here is derived from an EMBL/GenBank/DDBJ whole genome shotgun (WGS) entry which is preliminary data.</text>
</comment>
<organism evidence="2">
    <name type="scientific">Candidatus Caldatribacterium saccharofermentans</name>
    <dbReference type="NCBI Taxonomy" id="1454753"/>
    <lineage>
        <taxon>Bacteria</taxon>
        <taxon>Pseudomonadati</taxon>
        <taxon>Atribacterota</taxon>
        <taxon>Atribacteria</taxon>
        <taxon>Atribacterales</taxon>
        <taxon>Candidatus Caldatribacteriaceae</taxon>
        <taxon>Candidatus Caldatribacterium</taxon>
    </lineage>
</organism>
<proteinExistence type="inferred from homology"/>
<accession>A0A7V4WLC5</accession>
<reference evidence="2" key="1">
    <citation type="journal article" date="2020" name="mSystems">
        <title>Genome- and Community-Level Interaction Insights into Carbon Utilization and Element Cycling Functions of Hydrothermarchaeota in Hydrothermal Sediment.</title>
        <authorList>
            <person name="Zhou Z."/>
            <person name="Liu Y."/>
            <person name="Xu W."/>
            <person name="Pan J."/>
            <person name="Luo Z.H."/>
            <person name="Li M."/>
        </authorList>
    </citation>
    <scope>NUCLEOTIDE SEQUENCE [LARGE SCALE GENOMIC DNA]</scope>
    <source>
        <strain evidence="2">SpSt-82</strain>
    </source>
</reference>
<dbReference type="CDD" id="cd05344">
    <property type="entry name" value="BKR_like_SDR_like"/>
    <property type="match status" value="1"/>
</dbReference>
<dbReference type="Pfam" id="PF13561">
    <property type="entry name" value="adh_short_C2"/>
    <property type="match status" value="1"/>
</dbReference>